<dbReference type="EMBL" id="JAUJYN010000007">
    <property type="protein sequence ID" value="KAK1267412.1"/>
    <property type="molecule type" value="Genomic_DNA"/>
</dbReference>
<protein>
    <recommendedName>
        <fullName evidence="4">Secreted protein</fullName>
    </recommendedName>
</protein>
<sequence>MGLWTSVMMIFSNVMFCTKDAFGLGHVLILTPFCVPVRVQFEMVNPDTSSSFGNLPRLPMLMPWPGPHWMLETETLVLPDKKAMQSSPVLMVESVMVTLVDLPMWMPSVLGLSAGAVKVRFWRTMFLESPMVM</sequence>
<feature type="signal peptide" evidence="1">
    <location>
        <begin position="1"/>
        <end position="23"/>
    </location>
</feature>
<proteinExistence type="predicted"/>
<reference evidence="2" key="2">
    <citation type="submission" date="2023-06" db="EMBL/GenBank/DDBJ databases">
        <authorList>
            <person name="Ma L."/>
            <person name="Liu K.-W."/>
            <person name="Li Z."/>
            <person name="Hsiao Y.-Y."/>
            <person name="Qi Y."/>
            <person name="Fu T."/>
            <person name="Tang G."/>
            <person name="Zhang D."/>
            <person name="Sun W.-H."/>
            <person name="Liu D.-K."/>
            <person name="Li Y."/>
            <person name="Chen G.-Z."/>
            <person name="Liu X.-D."/>
            <person name="Liao X.-Y."/>
            <person name="Jiang Y.-T."/>
            <person name="Yu X."/>
            <person name="Hao Y."/>
            <person name="Huang J."/>
            <person name="Zhao X.-W."/>
            <person name="Ke S."/>
            <person name="Chen Y.-Y."/>
            <person name="Wu W.-L."/>
            <person name="Hsu J.-L."/>
            <person name="Lin Y.-F."/>
            <person name="Huang M.-D."/>
            <person name="Li C.-Y."/>
            <person name="Huang L."/>
            <person name="Wang Z.-W."/>
            <person name="Zhao X."/>
            <person name="Zhong W.-Y."/>
            <person name="Peng D.-H."/>
            <person name="Ahmad S."/>
            <person name="Lan S."/>
            <person name="Zhang J.-S."/>
            <person name="Tsai W.-C."/>
            <person name="Van De Peer Y."/>
            <person name="Liu Z.-J."/>
        </authorList>
    </citation>
    <scope>NUCLEOTIDE SEQUENCE</scope>
    <source>
        <strain evidence="2">SCP</strain>
        <tissue evidence="2">Leaves</tissue>
    </source>
</reference>
<comment type="caution">
    <text evidence="2">The sequence shown here is derived from an EMBL/GenBank/DDBJ whole genome shotgun (WGS) entry which is preliminary data.</text>
</comment>
<evidence type="ECO:0000313" key="3">
    <source>
        <dbReference type="Proteomes" id="UP001179952"/>
    </source>
</evidence>
<evidence type="ECO:0000256" key="1">
    <source>
        <dbReference type="SAM" id="SignalP"/>
    </source>
</evidence>
<dbReference type="Proteomes" id="UP001179952">
    <property type="component" value="Unassembled WGS sequence"/>
</dbReference>
<organism evidence="2 3">
    <name type="scientific">Acorus gramineus</name>
    <name type="common">Dwarf sweet flag</name>
    <dbReference type="NCBI Taxonomy" id="55184"/>
    <lineage>
        <taxon>Eukaryota</taxon>
        <taxon>Viridiplantae</taxon>
        <taxon>Streptophyta</taxon>
        <taxon>Embryophyta</taxon>
        <taxon>Tracheophyta</taxon>
        <taxon>Spermatophyta</taxon>
        <taxon>Magnoliopsida</taxon>
        <taxon>Liliopsida</taxon>
        <taxon>Acoraceae</taxon>
        <taxon>Acorus</taxon>
    </lineage>
</organism>
<dbReference type="AlphaFoldDB" id="A0AAV9ATV7"/>
<gene>
    <name evidence="2" type="ORF">QJS04_geneDACA009124</name>
</gene>
<name>A0AAV9ATV7_ACOGR</name>
<evidence type="ECO:0000313" key="2">
    <source>
        <dbReference type="EMBL" id="KAK1267412.1"/>
    </source>
</evidence>
<reference evidence="2" key="1">
    <citation type="journal article" date="2023" name="Nat. Commun.">
        <title>Diploid and tetraploid genomes of Acorus and the evolution of monocots.</title>
        <authorList>
            <person name="Ma L."/>
            <person name="Liu K.W."/>
            <person name="Li Z."/>
            <person name="Hsiao Y.Y."/>
            <person name="Qi Y."/>
            <person name="Fu T."/>
            <person name="Tang G.D."/>
            <person name="Zhang D."/>
            <person name="Sun W.H."/>
            <person name="Liu D.K."/>
            <person name="Li Y."/>
            <person name="Chen G.Z."/>
            <person name="Liu X.D."/>
            <person name="Liao X.Y."/>
            <person name="Jiang Y.T."/>
            <person name="Yu X."/>
            <person name="Hao Y."/>
            <person name="Huang J."/>
            <person name="Zhao X.W."/>
            <person name="Ke S."/>
            <person name="Chen Y.Y."/>
            <person name="Wu W.L."/>
            <person name="Hsu J.L."/>
            <person name="Lin Y.F."/>
            <person name="Huang M.D."/>
            <person name="Li C.Y."/>
            <person name="Huang L."/>
            <person name="Wang Z.W."/>
            <person name="Zhao X."/>
            <person name="Zhong W.Y."/>
            <person name="Peng D.H."/>
            <person name="Ahmad S."/>
            <person name="Lan S."/>
            <person name="Zhang J.S."/>
            <person name="Tsai W.C."/>
            <person name="Van de Peer Y."/>
            <person name="Liu Z.J."/>
        </authorList>
    </citation>
    <scope>NUCLEOTIDE SEQUENCE</scope>
    <source>
        <strain evidence="2">SCP</strain>
    </source>
</reference>
<keyword evidence="3" id="KW-1185">Reference proteome</keyword>
<feature type="chain" id="PRO_5043687174" description="Secreted protein" evidence="1">
    <location>
        <begin position="24"/>
        <end position="133"/>
    </location>
</feature>
<accession>A0AAV9ATV7</accession>
<keyword evidence="1" id="KW-0732">Signal</keyword>
<evidence type="ECO:0008006" key="4">
    <source>
        <dbReference type="Google" id="ProtNLM"/>
    </source>
</evidence>